<dbReference type="Proteomes" id="UP001158500">
    <property type="component" value="Unassembled WGS sequence"/>
</dbReference>
<dbReference type="AlphaFoldDB" id="A0AA42PDY6"/>
<organism evidence="2 3">
    <name type="scientific">Stutzerimonas stutzeri</name>
    <name type="common">Pseudomonas stutzeri</name>
    <dbReference type="NCBI Taxonomy" id="316"/>
    <lineage>
        <taxon>Bacteria</taxon>
        <taxon>Pseudomonadati</taxon>
        <taxon>Pseudomonadota</taxon>
        <taxon>Gammaproteobacteria</taxon>
        <taxon>Pseudomonadales</taxon>
        <taxon>Pseudomonadaceae</taxon>
        <taxon>Stutzerimonas</taxon>
    </lineage>
</organism>
<feature type="region of interest" description="Disordered" evidence="1">
    <location>
        <begin position="1"/>
        <end position="38"/>
    </location>
</feature>
<evidence type="ECO:0000313" key="2">
    <source>
        <dbReference type="EMBL" id="MDH1239058.1"/>
    </source>
</evidence>
<feature type="compositionally biased region" description="Basic and acidic residues" evidence="1">
    <location>
        <begin position="349"/>
        <end position="369"/>
    </location>
</feature>
<name>A0AA42PDY6_STUST</name>
<evidence type="ECO:0000256" key="1">
    <source>
        <dbReference type="SAM" id="MobiDB-lite"/>
    </source>
</evidence>
<comment type="caution">
    <text evidence="2">The sequence shown here is derived from an EMBL/GenBank/DDBJ whole genome shotgun (WGS) entry which is preliminary data.</text>
</comment>
<proteinExistence type="predicted"/>
<reference evidence="2" key="1">
    <citation type="submission" date="2022-09" db="EMBL/GenBank/DDBJ databases">
        <title>Intensive care unit water sources are persistently colonized with multi-drug resistant bacteria and are the site of extensive horizontal gene transfer of antibiotic resistance genes.</title>
        <authorList>
            <person name="Diorio-Toth L."/>
        </authorList>
    </citation>
    <scope>NUCLEOTIDE SEQUENCE</scope>
    <source>
        <strain evidence="2">GD03947</strain>
    </source>
</reference>
<feature type="compositionally biased region" description="Polar residues" evidence="1">
    <location>
        <begin position="1"/>
        <end position="23"/>
    </location>
</feature>
<gene>
    <name evidence="2" type="ORF">N5C32_23885</name>
</gene>
<dbReference type="EMBL" id="JAOCAE010000056">
    <property type="protein sequence ID" value="MDH1239058.1"/>
    <property type="molecule type" value="Genomic_DNA"/>
</dbReference>
<protein>
    <submittedName>
        <fullName evidence="2">Uncharacterized protein</fullName>
    </submittedName>
</protein>
<feature type="region of interest" description="Disordered" evidence="1">
    <location>
        <begin position="345"/>
        <end position="370"/>
    </location>
</feature>
<accession>A0AA42PDY6</accession>
<dbReference type="RefSeq" id="WP_279642075.1">
    <property type="nucleotide sequence ID" value="NZ_JAOCAE010000056.1"/>
</dbReference>
<evidence type="ECO:0000313" key="3">
    <source>
        <dbReference type="Proteomes" id="UP001158500"/>
    </source>
</evidence>
<sequence length="614" mass="69151">MGKKSSQGQAVESADTTRAQNPLSDADGAQAARKQRSPAAHQGIQVNFCKNPICANFGSPVGDKLSRAQNPYRIVASGKGLPVGYCQSCNESFPLKSNKGIYEELERMLAFLVDATAQPCCPVDGCSNHVVPVSSGKAFYSAFGVTSTGSQRYLCKGTVAGKPCKKTFSVASKSTSRQRLTHKNKSIFKLIVNKVPVRRIAEIEEIALQTVYDKIDFIHRQCLAFASERESKLPDMPIRRLYISVDRQDYVINWSRRDDRRNTVVSAVASADNTSQYIFAMHLNFDPRLDPEAIEEDAKQIADINLPTPHRKYARLWMASDYLASMAASKKSKASGNLEGDIAATYSSSEKREDVEISDEPTKDEKLPDRGMQTHSEYTLYGHFLYLRHLLASVEKLRFFLDQDSGMRAACLAAFQDGIKSRRVDAFYVRINKMMTVDQKRRLINESKKAIAKVMKENLSLNKREAVLLLLRQRIEQAKLIGKWKDRWVFHPLATMNEPEKALCHLTDLGDLEPDHAAWLYNRASLHGVDSYFNRIRRRQSLLERSISSQSNTGRVWSGYAPYSPNQVQKLLDILRVVQNYVLKGTKDKKTPAMRLGLAKGPVKYEDILYFTGP</sequence>